<evidence type="ECO:0000313" key="2">
    <source>
        <dbReference type="Proteomes" id="UP000610966"/>
    </source>
</evidence>
<gene>
    <name evidence="1" type="ORF">Mth01_39330</name>
</gene>
<dbReference type="AlphaFoldDB" id="A0A8J3RB91"/>
<reference evidence="1" key="1">
    <citation type="submission" date="2021-01" db="EMBL/GenBank/DDBJ databases">
        <title>Whole genome shotgun sequence of Sphaerimonospora thailandensis NBRC 107569.</title>
        <authorList>
            <person name="Komaki H."/>
            <person name="Tamura T."/>
        </authorList>
    </citation>
    <scope>NUCLEOTIDE SEQUENCE</scope>
    <source>
        <strain evidence="1">NBRC 107569</strain>
    </source>
</reference>
<protein>
    <submittedName>
        <fullName evidence="1">Uncharacterized protein</fullName>
    </submittedName>
</protein>
<dbReference type="RefSeq" id="WP_204017368.1">
    <property type="nucleotide sequence ID" value="NZ_BOOG01000038.1"/>
</dbReference>
<evidence type="ECO:0000313" key="1">
    <source>
        <dbReference type="EMBL" id="GIH71680.1"/>
    </source>
</evidence>
<sequence length="111" mass="12093">MKYLTIQEVLCVGDLSGFEARLDELMNSLLDLAEQDTYIEDPDLAATLTIGRVDVQMTVEAEDPAEAMVKALCALRTAIHAIGDATPGWETDRAVMHVAPLEDADRLFADA</sequence>
<keyword evidence="2" id="KW-1185">Reference proteome</keyword>
<dbReference type="Proteomes" id="UP000610966">
    <property type="component" value="Unassembled WGS sequence"/>
</dbReference>
<name>A0A8J3RB91_9ACTN</name>
<organism evidence="1 2">
    <name type="scientific">Sphaerimonospora thailandensis</name>
    <dbReference type="NCBI Taxonomy" id="795644"/>
    <lineage>
        <taxon>Bacteria</taxon>
        <taxon>Bacillati</taxon>
        <taxon>Actinomycetota</taxon>
        <taxon>Actinomycetes</taxon>
        <taxon>Streptosporangiales</taxon>
        <taxon>Streptosporangiaceae</taxon>
        <taxon>Sphaerimonospora</taxon>
    </lineage>
</organism>
<proteinExistence type="predicted"/>
<accession>A0A8J3RB91</accession>
<dbReference type="EMBL" id="BOOG01000038">
    <property type="protein sequence ID" value="GIH71680.1"/>
    <property type="molecule type" value="Genomic_DNA"/>
</dbReference>
<comment type="caution">
    <text evidence="1">The sequence shown here is derived from an EMBL/GenBank/DDBJ whole genome shotgun (WGS) entry which is preliminary data.</text>
</comment>